<dbReference type="RefSeq" id="WP_158338386.1">
    <property type="nucleotide sequence ID" value="NZ_CP034855.1"/>
</dbReference>
<dbReference type="InterPro" id="IPR025857">
    <property type="entry name" value="MacB_PCD"/>
</dbReference>
<accession>A0A4D6YHK5</accession>
<feature type="transmembrane region" description="Helical" evidence="7">
    <location>
        <begin position="25"/>
        <end position="48"/>
    </location>
</feature>
<dbReference type="InterPro" id="IPR051447">
    <property type="entry name" value="Lipoprotein-release_system"/>
</dbReference>
<feature type="transmembrane region" description="Helical" evidence="7">
    <location>
        <begin position="311"/>
        <end position="338"/>
    </location>
</feature>
<reference evidence="10 11" key="2">
    <citation type="submission" date="2019-05" db="EMBL/GenBank/DDBJ databases">
        <title>Genome evolution of the obligate endosymbiont Buchnera aphidicola.</title>
        <authorList>
            <person name="Moran N.A."/>
        </authorList>
    </citation>
    <scope>NUCLEOTIDE SEQUENCE [LARGE SCALE GENOMIC DNA]</scope>
    <source>
        <strain evidence="10 11">Sav</strain>
    </source>
</reference>
<proteinExistence type="inferred from homology"/>
<dbReference type="InterPro" id="IPR003838">
    <property type="entry name" value="ABC3_permease_C"/>
</dbReference>
<keyword evidence="5 7" id="KW-1133">Transmembrane helix</keyword>
<keyword evidence="3" id="KW-1003">Cell membrane</keyword>
<keyword evidence="6 7" id="KW-0472">Membrane</keyword>
<keyword evidence="4 7" id="KW-0812">Transmembrane</keyword>
<dbReference type="AlphaFoldDB" id="A0A4D6YHK5"/>
<evidence type="ECO:0000256" key="1">
    <source>
        <dbReference type="ARBA" id="ARBA00004651"/>
    </source>
</evidence>
<evidence type="ECO:0000259" key="9">
    <source>
        <dbReference type="Pfam" id="PF12704"/>
    </source>
</evidence>
<comment type="similarity">
    <text evidence="2">Belongs to the ABC-4 integral membrane protein family. LolC/E subfamily.</text>
</comment>
<dbReference type="Pfam" id="PF02687">
    <property type="entry name" value="FtsX"/>
    <property type="match status" value="1"/>
</dbReference>
<evidence type="ECO:0000313" key="11">
    <source>
        <dbReference type="Proteomes" id="UP000298585"/>
    </source>
</evidence>
<feature type="transmembrane region" description="Helical" evidence="7">
    <location>
        <begin position="265"/>
        <end position="291"/>
    </location>
</feature>
<dbReference type="EMBL" id="CP034855">
    <property type="protein sequence ID" value="QCI25504.1"/>
    <property type="molecule type" value="Genomic_DNA"/>
</dbReference>
<evidence type="ECO:0000256" key="3">
    <source>
        <dbReference type="ARBA" id="ARBA00022475"/>
    </source>
</evidence>
<dbReference type="PANTHER" id="PTHR30489:SF0">
    <property type="entry name" value="LIPOPROTEIN-RELEASING SYSTEM TRANSMEMBRANE PROTEIN LOLE"/>
    <property type="match status" value="1"/>
</dbReference>
<evidence type="ECO:0000256" key="2">
    <source>
        <dbReference type="ARBA" id="ARBA00005236"/>
    </source>
</evidence>
<evidence type="ECO:0000256" key="6">
    <source>
        <dbReference type="ARBA" id="ARBA00023136"/>
    </source>
</evidence>
<sequence>MYKPISLFIAFRYLWNVRLPTFKKIITILSVIGISISTASLIIIISMMNGSEENFKKNILSFTPHLIITNESQYIKKSDFPKKILKLNNIEKISDFIRKEVIVKSKSNITTAEIIGIDSTNYYNVNNYNIKNILHVLQPGYCNIIIGDQLAKKLNVYIGDKIKLILLSYKNIFFSKKNLNPQIFKIISIFSTHNEVDYYQILMNKEDSLNFLNYSKNYITGWRVWLKNPFFLDVFQIKKIADKFVLLDWKTQKSELFKAIKIEKYIMLFLFLLILLVAILNIFIILNIYILDKKNDVAILKTQGLSFWKTMLIFIIFGSGTAIIGNMLGTMISITLILQNNFLKFFINIFFDDIDMKIVLIPSQVFLINFMFTLFAIFATFYSSWKTIQFKPAKILDNE</sequence>
<comment type="subcellular location">
    <subcellularLocation>
        <location evidence="1">Cell membrane</location>
        <topology evidence="1">Multi-pass membrane protein</topology>
    </subcellularLocation>
</comment>
<dbReference type="GO" id="GO:0098797">
    <property type="term" value="C:plasma membrane protein complex"/>
    <property type="evidence" value="ECO:0007669"/>
    <property type="project" value="TreeGrafter"/>
</dbReference>
<gene>
    <name evidence="10" type="ORF">D9V77_01475</name>
</gene>
<protein>
    <submittedName>
        <fullName evidence="10">FtsX-like permease family protein</fullName>
    </submittedName>
</protein>
<dbReference type="PANTHER" id="PTHR30489">
    <property type="entry name" value="LIPOPROTEIN-RELEASING SYSTEM TRANSMEMBRANE PROTEIN LOLE"/>
    <property type="match status" value="1"/>
</dbReference>
<feature type="domain" description="ABC3 transporter permease C-terminal" evidence="8">
    <location>
        <begin position="269"/>
        <end position="390"/>
    </location>
</feature>
<dbReference type="Pfam" id="PF12704">
    <property type="entry name" value="MacB_PCD"/>
    <property type="match status" value="1"/>
</dbReference>
<evidence type="ECO:0000256" key="5">
    <source>
        <dbReference type="ARBA" id="ARBA00022989"/>
    </source>
</evidence>
<reference evidence="10 11" key="1">
    <citation type="submission" date="2018-12" db="EMBL/GenBank/DDBJ databases">
        <authorList>
            <person name="Chong R.A."/>
        </authorList>
    </citation>
    <scope>NUCLEOTIDE SEQUENCE [LARGE SCALE GENOMIC DNA]</scope>
    <source>
        <strain evidence="10 11">Sav</strain>
    </source>
</reference>
<evidence type="ECO:0000256" key="7">
    <source>
        <dbReference type="SAM" id="Phobius"/>
    </source>
</evidence>
<dbReference type="Proteomes" id="UP000298585">
    <property type="component" value="Chromosome"/>
</dbReference>
<evidence type="ECO:0000313" key="10">
    <source>
        <dbReference type="EMBL" id="QCI25504.1"/>
    </source>
</evidence>
<evidence type="ECO:0000256" key="4">
    <source>
        <dbReference type="ARBA" id="ARBA00022692"/>
    </source>
</evidence>
<organism evidence="10 11">
    <name type="scientific">Buchnera aphidicola</name>
    <name type="common">Sitobion avenae</name>
    <dbReference type="NCBI Taxonomy" id="571428"/>
    <lineage>
        <taxon>Bacteria</taxon>
        <taxon>Pseudomonadati</taxon>
        <taxon>Pseudomonadota</taxon>
        <taxon>Gammaproteobacteria</taxon>
        <taxon>Enterobacterales</taxon>
        <taxon>Erwiniaceae</taxon>
        <taxon>Buchnera</taxon>
    </lineage>
</organism>
<evidence type="ECO:0000259" key="8">
    <source>
        <dbReference type="Pfam" id="PF02687"/>
    </source>
</evidence>
<feature type="domain" description="MacB-like periplasmic core" evidence="9">
    <location>
        <begin position="27"/>
        <end position="190"/>
    </location>
</feature>
<feature type="transmembrane region" description="Helical" evidence="7">
    <location>
        <begin position="359"/>
        <end position="382"/>
    </location>
</feature>
<name>A0A4D6YHK5_9GAMM</name>
<dbReference type="OrthoDB" id="9808461at2"/>
<dbReference type="GO" id="GO:0044874">
    <property type="term" value="P:lipoprotein localization to outer membrane"/>
    <property type="evidence" value="ECO:0007669"/>
    <property type="project" value="TreeGrafter"/>
</dbReference>